<dbReference type="EMBL" id="RQJO01000008">
    <property type="protein sequence ID" value="RRB03859.1"/>
    <property type="molecule type" value="Genomic_DNA"/>
</dbReference>
<comment type="caution">
    <text evidence="4">The sequence shown here is derived from an EMBL/GenBank/DDBJ whole genome shotgun (WGS) entry which is preliminary data.</text>
</comment>
<keyword evidence="4" id="KW-0238">DNA-binding</keyword>
<dbReference type="Proteomes" id="UP000271925">
    <property type="component" value="Unassembled WGS sequence"/>
</dbReference>
<dbReference type="InterPro" id="IPR011006">
    <property type="entry name" value="CheY-like_superfamily"/>
</dbReference>
<dbReference type="InterPro" id="IPR046947">
    <property type="entry name" value="LytR-like"/>
</dbReference>
<reference evidence="4 5" key="1">
    <citation type="submission" date="2018-11" db="EMBL/GenBank/DDBJ databases">
        <authorList>
            <person name="Zhou Z."/>
            <person name="Wang G."/>
        </authorList>
    </citation>
    <scope>NUCLEOTIDE SEQUENCE [LARGE SCALE GENOMIC DNA]</scope>
    <source>
        <strain evidence="4 5">KCTC52004</strain>
    </source>
</reference>
<dbReference type="GO" id="GO:0000156">
    <property type="term" value="F:phosphorelay response regulator activity"/>
    <property type="evidence" value="ECO:0007669"/>
    <property type="project" value="InterPro"/>
</dbReference>
<dbReference type="InterPro" id="IPR007492">
    <property type="entry name" value="LytTR_DNA-bd_dom"/>
</dbReference>
<dbReference type="SMART" id="SM00448">
    <property type="entry name" value="REC"/>
    <property type="match status" value="1"/>
</dbReference>
<protein>
    <submittedName>
        <fullName evidence="4">DNA-binding response regulator</fullName>
    </submittedName>
</protein>
<dbReference type="Gene3D" id="3.40.50.2300">
    <property type="match status" value="1"/>
</dbReference>
<dbReference type="Gene3D" id="2.40.50.1020">
    <property type="entry name" value="LytTr DNA-binding domain"/>
    <property type="match status" value="1"/>
</dbReference>
<name>A0A3P1BSH5_9BACT</name>
<dbReference type="Pfam" id="PF00072">
    <property type="entry name" value="Response_reg"/>
    <property type="match status" value="1"/>
</dbReference>
<dbReference type="PANTHER" id="PTHR37299">
    <property type="entry name" value="TRANSCRIPTIONAL REGULATOR-RELATED"/>
    <property type="match status" value="1"/>
</dbReference>
<keyword evidence="1" id="KW-0597">Phosphoprotein</keyword>
<feature type="domain" description="HTH LytTR-type" evidence="3">
    <location>
        <begin position="153"/>
        <end position="260"/>
    </location>
</feature>
<evidence type="ECO:0000259" key="2">
    <source>
        <dbReference type="PROSITE" id="PS50110"/>
    </source>
</evidence>
<dbReference type="InterPro" id="IPR001789">
    <property type="entry name" value="Sig_transdc_resp-reg_receiver"/>
</dbReference>
<dbReference type="SUPFAM" id="SSF52172">
    <property type="entry name" value="CheY-like"/>
    <property type="match status" value="1"/>
</dbReference>
<accession>A0A3P1BSH5</accession>
<dbReference type="RefSeq" id="WP_124874005.1">
    <property type="nucleotide sequence ID" value="NZ_RQJO01000008.1"/>
</dbReference>
<feature type="modified residue" description="4-aspartylphosphate" evidence="1">
    <location>
        <position position="58"/>
    </location>
</feature>
<evidence type="ECO:0000313" key="5">
    <source>
        <dbReference type="Proteomes" id="UP000271925"/>
    </source>
</evidence>
<dbReference type="AlphaFoldDB" id="A0A3P1BSH5"/>
<dbReference type="SMART" id="SM00850">
    <property type="entry name" value="LytTR"/>
    <property type="match status" value="1"/>
</dbReference>
<feature type="domain" description="Response regulatory" evidence="2">
    <location>
        <begin position="2"/>
        <end position="118"/>
    </location>
</feature>
<dbReference type="PANTHER" id="PTHR37299:SF1">
    <property type="entry name" value="STAGE 0 SPORULATION PROTEIN A HOMOLOG"/>
    <property type="match status" value="1"/>
</dbReference>
<dbReference type="OrthoDB" id="1490554at2"/>
<dbReference type="PROSITE" id="PS50110">
    <property type="entry name" value="RESPONSE_REGULATORY"/>
    <property type="match status" value="1"/>
</dbReference>
<dbReference type="Pfam" id="PF04397">
    <property type="entry name" value="LytTR"/>
    <property type="match status" value="1"/>
</dbReference>
<keyword evidence="5" id="KW-1185">Reference proteome</keyword>
<dbReference type="GO" id="GO:0003677">
    <property type="term" value="F:DNA binding"/>
    <property type="evidence" value="ECO:0007669"/>
    <property type="project" value="UniProtKB-KW"/>
</dbReference>
<evidence type="ECO:0000313" key="4">
    <source>
        <dbReference type="EMBL" id="RRB03859.1"/>
    </source>
</evidence>
<evidence type="ECO:0000259" key="3">
    <source>
        <dbReference type="PROSITE" id="PS50930"/>
    </source>
</evidence>
<sequence length="260" mass="29754">MNVVIVEDESLSIQRLERLLNEYDPTIQVMGLIPSVAKAIEWFQKQSPAQQPDLVFMDIHLEDGSAFRIIEKINLLIPIIFTTAYNSYAIQAFKANSIDYLLKPIDEAELTAAIDKFKWTQQRQESVVAEQANWSSLLSWREGSGKAPFKDRFMVTVGPKVKSIEVSQISYFFYEEKTTYLTTKDGQNLVVEYSLDKIASLLNPHEFFRVNRAYLVSLASIGSIHTYSGSKFKLELQPSARHEVFVSPDRLSDFKIWLGK</sequence>
<dbReference type="PROSITE" id="PS50930">
    <property type="entry name" value="HTH_LYTTR"/>
    <property type="match status" value="1"/>
</dbReference>
<gene>
    <name evidence="4" type="ORF">EHT25_09985</name>
</gene>
<organism evidence="4 5">
    <name type="scientific">Larkinella rosea</name>
    <dbReference type="NCBI Taxonomy" id="2025312"/>
    <lineage>
        <taxon>Bacteria</taxon>
        <taxon>Pseudomonadati</taxon>
        <taxon>Bacteroidota</taxon>
        <taxon>Cytophagia</taxon>
        <taxon>Cytophagales</taxon>
        <taxon>Spirosomataceae</taxon>
        <taxon>Larkinella</taxon>
    </lineage>
</organism>
<evidence type="ECO:0000256" key="1">
    <source>
        <dbReference type="PROSITE-ProRule" id="PRU00169"/>
    </source>
</evidence>
<proteinExistence type="predicted"/>